<keyword evidence="2" id="KW-1185">Reference proteome</keyword>
<dbReference type="RefSeq" id="WP_390329387.1">
    <property type="nucleotide sequence ID" value="NZ_JBHRTP010000068.1"/>
</dbReference>
<gene>
    <name evidence="1" type="ORF">ACFOFO_19385</name>
</gene>
<organism evidence="1 2">
    <name type="scientific">Undibacterium arcticum</name>
    <dbReference type="NCBI Taxonomy" id="1762892"/>
    <lineage>
        <taxon>Bacteria</taxon>
        <taxon>Pseudomonadati</taxon>
        <taxon>Pseudomonadota</taxon>
        <taxon>Betaproteobacteria</taxon>
        <taxon>Burkholderiales</taxon>
        <taxon>Oxalobacteraceae</taxon>
        <taxon>Undibacterium</taxon>
    </lineage>
</organism>
<accession>A0ABV7F8K4</accession>
<dbReference type="EMBL" id="JBHRTP010000068">
    <property type="protein sequence ID" value="MFC3110097.1"/>
    <property type="molecule type" value="Genomic_DNA"/>
</dbReference>
<proteinExistence type="predicted"/>
<dbReference type="PANTHER" id="PTHR37844:SF2">
    <property type="entry name" value="SER_THR PROTEIN PHOSPHATASE SUPERFAMILY (AFU_ORTHOLOGUE AFUA_1G14840)"/>
    <property type="match status" value="1"/>
</dbReference>
<reference evidence="2" key="1">
    <citation type="journal article" date="2019" name="Int. J. Syst. Evol. Microbiol.">
        <title>The Global Catalogue of Microorganisms (GCM) 10K type strain sequencing project: providing services to taxonomists for standard genome sequencing and annotation.</title>
        <authorList>
            <consortium name="The Broad Institute Genomics Platform"/>
            <consortium name="The Broad Institute Genome Sequencing Center for Infectious Disease"/>
            <person name="Wu L."/>
            <person name="Ma J."/>
        </authorList>
    </citation>
    <scope>NUCLEOTIDE SEQUENCE [LARGE SCALE GENOMIC DNA]</scope>
    <source>
        <strain evidence="2">KCTC 42986</strain>
    </source>
</reference>
<evidence type="ECO:0000313" key="1">
    <source>
        <dbReference type="EMBL" id="MFC3110097.1"/>
    </source>
</evidence>
<sequence length="140" mass="15740">MFDAEELMSDFKVIQDGPPDARVKLLLERTVERFHESLAAITRLVEQPFEGKTVVVTHHLPSPACVAPEYKNDRLTPAFASNLDAFIEQHPQIAYFLHGHTHSSVDVMVASTRVLCNPGGFPHGGRRENRAFEIECVFQL</sequence>
<protein>
    <recommendedName>
        <fullName evidence="3">Calcineurin-like phosphoesterase domain-containing protein</fullName>
    </recommendedName>
</protein>
<dbReference type="Proteomes" id="UP001595530">
    <property type="component" value="Unassembled WGS sequence"/>
</dbReference>
<name>A0ABV7F8K4_9BURK</name>
<evidence type="ECO:0008006" key="3">
    <source>
        <dbReference type="Google" id="ProtNLM"/>
    </source>
</evidence>
<dbReference type="InterPro" id="IPR042281">
    <property type="entry name" value="GpdQ_beta-strand"/>
</dbReference>
<comment type="caution">
    <text evidence="1">The sequence shown here is derived from an EMBL/GenBank/DDBJ whole genome shotgun (WGS) entry which is preliminary data.</text>
</comment>
<dbReference type="PANTHER" id="PTHR37844">
    <property type="entry name" value="SER/THR PROTEIN PHOSPHATASE SUPERFAMILY (AFU_ORTHOLOGUE AFUA_1G14840)"/>
    <property type="match status" value="1"/>
</dbReference>
<dbReference type="InterPro" id="IPR029052">
    <property type="entry name" value="Metallo-depent_PP-like"/>
</dbReference>
<dbReference type="SUPFAM" id="SSF56300">
    <property type="entry name" value="Metallo-dependent phosphatases"/>
    <property type="match status" value="1"/>
</dbReference>
<evidence type="ECO:0000313" key="2">
    <source>
        <dbReference type="Proteomes" id="UP001595530"/>
    </source>
</evidence>
<dbReference type="Gene3D" id="3.30.750.180">
    <property type="entry name" value="GpdQ, beta-strand dimerisation domain"/>
    <property type="match status" value="1"/>
</dbReference>